<reference evidence="1 2" key="1">
    <citation type="journal article" date="2018" name="Front. Plant Sci.">
        <title>Red Clover (Trifolium pratense) and Zigzag Clover (T. medium) - A Picture of Genomic Similarities and Differences.</title>
        <authorList>
            <person name="Dluhosova J."/>
            <person name="Istvanek J."/>
            <person name="Nedelnik J."/>
            <person name="Repkova J."/>
        </authorList>
    </citation>
    <scope>NUCLEOTIDE SEQUENCE [LARGE SCALE GENOMIC DNA]</scope>
    <source>
        <strain evidence="2">cv. 10/8</strain>
        <tissue evidence="1">Leaf</tissue>
    </source>
</reference>
<accession>A0A392TXA3</accession>
<dbReference type="Proteomes" id="UP000265520">
    <property type="component" value="Unassembled WGS sequence"/>
</dbReference>
<dbReference type="EMBL" id="LXQA010669442">
    <property type="protein sequence ID" value="MCI65097.1"/>
    <property type="molecule type" value="Genomic_DNA"/>
</dbReference>
<evidence type="ECO:0000313" key="1">
    <source>
        <dbReference type="EMBL" id="MCI65097.1"/>
    </source>
</evidence>
<evidence type="ECO:0000313" key="2">
    <source>
        <dbReference type="Proteomes" id="UP000265520"/>
    </source>
</evidence>
<feature type="non-terminal residue" evidence="1">
    <location>
        <position position="28"/>
    </location>
</feature>
<sequence>MAIVHRRGVVPAGIPMLKSEQSTRYSLS</sequence>
<protein>
    <submittedName>
        <fullName evidence="1">Uncharacterized protein</fullName>
    </submittedName>
</protein>
<proteinExistence type="predicted"/>
<organism evidence="1 2">
    <name type="scientific">Trifolium medium</name>
    <dbReference type="NCBI Taxonomy" id="97028"/>
    <lineage>
        <taxon>Eukaryota</taxon>
        <taxon>Viridiplantae</taxon>
        <taxon>Streptophyta</taxon>
        <taxon>Embryophyta</taxon>
        <taxon>Tracheophyta</taxon>
        <taxon>Spermatophyta</taxon>
        <taxon>Magnoliopsida</taxon>
        <taxon>eudicotyledons</taxon>
        <taxon>Gunneridae</taxon>
        <taxon>Pentapetalae</taxon>
        <taxon>rosids</taxon>
        <taxon>fabids</taxon>
        <taxon>Fabales</taxon>
        <taxon>Fabaceae</taxon>
        <taxon>Papilionoideae</taxon>
        <taxon>50 kb inversion clade</taxon>
        <taxon>NPAAA clade</taxon>
        <taxon>Hologalegina</taxon>
        <taxon>IRL clade</taxon>
        <taxon>Trifolieae</taxon>
        <taxon>Trifolium</taxon>
    </lineage>
</organism>
<dbReference type="AlphaFoldDB" id="A0A392TXA3"/>
<comment type="caution">
    <text evidence="1">The sequence shown here is derived from an EMBL/GenBank/DDBJ whole genome shotgun (WGS) entry which is preliminary data.</text>
</comment>
<name>A0A392TXA3_9FABA</name>
<keyword evidence="2" id="KW-1185">Reference proteome</keyword>